<accession>A0A3P9D8P8</accession>
<reference evidence="2" key="1">
    <citation type="submission" date="2025-08" db="UniProtKB">
        <authorList>
            <consortium name="Ensembl"/>
        </authorList>
    </citation>
    <scope>IDENTIFICATION</scope>
</reference>
<sequence>MLSFSIYAAHRSRLQCSSLSITYLCERSDCVTATGASWRLFFGAGVKLITEARTEYEPSYFRVGEGNNTACLATGFSRHKAASRHWNYSVEFRETKAVAISPNLDLYNQVIFPGGNAKKCESPGDPSPCVDVLEPDPKVNLMSLTILALRVIFIKTIIFNIIMTLRLWISQ</sequence>
<dbReference type="Ensembl" id="ENSMZET00005031924.1">
    <property type="protein sequence ID" value="ENSMZEP00005030933.1"/>
    <property type="gene ID" value="ENSMZEG00005023048.1"/>
</dbReference>
<dbReference type="STRING" id="106582.ENSMZEP00005030933"/>
<dbReference type="Proteomes" id="UP000265160">
    <property type="component" value="Unplaced"/>
</dbReference>
<dbReference type="GeneTree" id="ENSGT00940000171785"/>
<feature type="transmembrane region" description="Helical" evidence="1">
    <location>
        <begin position="147"/>
        <end position="169"/>
    </location>
</feature>
<evidence type="ECO:0000313" key="3">
    <source>
        <dbReference type="Proteomes" id="UP000265160"/>
    </source>
</evidence>
<keyword evidence="1" id="KW-0812">Transmembrane</keyword>
<proteinExistence type="predicted"/>
<name>A0A3P9D8P8_9CICH</name>
<keyword evidence="3" id="KW-1185">Reference proteome</keyword>
<dbReference type="AlphaFoldDB" id="A0A3P9D8P8"/>
<evidence type="ECO:0000313" key="2">
    <source>
        <dbReference type="Ensembl" id="ENSMZEP00005030933.1"/>
    </source>
</evidence>
<evidence type="ECO:0000256" key="1">
    <source>
        <dbReference type="SAM" id="Phobius"/>
    </source>
</evidence>
<keyword evidence="1" id="KW-0472">Membrane</keyword>
<reference evidence="2" key="2">
    <citation type="submission" date="2025-09" db="UniProtKB">
        <authorList>
            <consortium name="Ensembl"/>
        </authorList>
    </citation>
    <scope>IDENTIFICATION</scope>
</reference>
<organism evidence="2 3">
    <name type="scientific">Maylandia zebra</name>
    <name type="common">zebra mbuna</name>
    <dbReference type="NCBI Taxonomy" id="106582"/>
    <lineage>
        <taxon>Eukaryota</taxon>
        <taxon>Metazoa</taxon>
        <taxon>Chordata</taxon>
        <taxon>Craniata</taxon>
        <taxon>Vertebrata</taxon>
        <taxon>Euteleostomi</taxon>
        <taxon>Actinopterygii</taxon>
        <taxon>Neopterygii</taxon>
        <taxon>Teleostei</taxon>
        <taxon>Neoteleostei</taxon>
        <taxon>Acanthomorphata</taxon>
        <taxon>Ovalentaria</taxon>
        <taxon>Cichlomorphae</taxon>
        <taxon>Cichliformes</taxon>
        <taxon>Cichlidae</taxon>
        <taxon>African cichlids</taxon>
        <taxon>Pseudocrenilabrinae</taxon>
        <taxon>Haplochromini</taxon>
        <taxon>Maylandia</taxon>
        <taxon>Maylandia zebra complex</taxon>
    </lineage>
</organism>
<keyword evidence="1" id="KW-1133">Transmembrane helix</keyword>
<protein>
    <submittedName>
        <fullName evidence="2">Uncharacterized protein</fullName>
    </submittedName>
</protein>